<dbReference type="Proteomes" id="UP000034119">
    <property type="component" value="Unassembled WGS sequence"/>
</dbReference>
<name>A0A0G1XTZ1_9BACT</name>
<organism evidence="1 2">
    <name type="scientific">candidate division CPR1 bacterium GW2011_GWC1_49_13</name>
    <dbReference type="NCBI Taxonomy" id="1618342"/>
    <lineage>
        <taxon>Bacteria</taxon>
        <taxon>candidate division CPR1</taxon>
    </lineage>
</organism>
<comment type="caution">
    <text evidence="1">The sequence shown here is derived from an EMBL/GenBank/DDBJ whole genome shotgun (WGS) entry which is preliminary data.</text>
</comment>
<evidence type="ECO:0000313" key="1">
    <source>
        <dbReference type="EMBL" id="KKW06067.1"/>
    </source>
</evidence>
<gene>
    <name evidence="1" type="ORF">UY40_C0004G0051</name>
</gene>
<dbReference type="EMBL" id="LCPW01000004">
    <property type="protein sequence ID" value="KKW06067.1"/>
    <property type="molecule type" value="Genomic_DNA"/>
</dbReference>
<evidence type="ECO:0000313" key="2">
    <source>
        <dbReference type="Proteomes" id="UP000034119"/>
    </source>
</evidence>
<sequence length="171" mass="19186">MGQIISTPDLKKMILEAAELNKKELILHGFHFEEIDLRNEKIPLSLDLDDSIIDGYFILISADFGGDYISLDRAIIKGSLSLSWMKTTGVRRKDLGIGLYLRGTTVKGKIDLSYTRLNTLVVYGGNYSEKIDLAGTPINRLFAQGSKYDIAEIKRLKKEAQEKRRAGEFSA</sequence>
<reference evidence="1 2" key="1">
    <citation type="journal article" date="2015" name="Nature">
        <title>rRNA introns, odd ribosomes, and small enigmatic genomes across a large radiation of phyla.</title>
        <authorList>
            <person name="Brown C.T."/>
            <person name="Hug L.A."/>
            <person name="Thomas B.C."/>
            <person name="Sharon I."/>
            <person name="Castelle C.J."/>
            <person name="Singh A."/>
            <person name="Wilkins M.J."/>
            <person name="Williams K.H."/>
            <person name="Banfield J.F."/>
        </authorList>
    </citation>
    <scope>NUCLEOTIDE SEQUENCE [LARGE SCALE GENOMIC DNA]</scope>
</reference>
<protein>
    <submittedName>
        <fullName evidence="1">Uncharacterized protein</fullName>
    </submittedName>
</protein>
<accession>A0A0G1XTZ1</accession>
<proteinExistence type="predicted"/>
<dbReference type="AlphaFoldDB" id="A0A0G1XTZ1"/>